<dbReference type="SUPFAM" id="SSF58104">
    <property type="entry name" value="Methyl-accepting chemotaxis protein (MCP) signaling domain"/>
    <property type="match status" value="1"/>
</dbReference>
<dbReference type="InterPro" id="IPR004089">
    <property type="entry name" value="MCPsignal_dom"/>
</dbReference>
<dbReference type="GO" id="GO:0007165">
    <property type="term" value="P:signal transduction"/>
    <property type="evidence" value="ECO:0007669"/>
    <property type="project" value="UniProtKB-KW"/>
</dbReference>
<dbReference type="GO" id="GO:0005886">
    <property type="term" value="C:plasma membrane"/>
    <property type="evidence" value="ECO:0007669"/>
    <property type="project" value="TreeGrafter"/>
</dbReference>
<evidence type="ECO:0000259" key="4">
    <source>
        <dbReference type="PROSITE" id="PS50111"/>
    </source>
</evidence>
<accession>A0A5Q4ZAS8</accession>
<evidence type="ECO:0000256" key="3">
    <source>
        <dbReference type="PROSITE-ProRule" id="PRU00284"/>
    </source>
</evidence>
<dbReference type="Pfam" id="PF00015">
    <property type="entry name" value="MCPsignal"/>
    <property type="match status" value="1"/>
</dbReference>
<keyword evidence="6" id="KW-1185">Reference proteome</keyword>
<dbReference type="KEGG" id="pdio:PDMSB3_0551.1"/>
<sequence>MLFSASQRSLVAASSLGTWPGRGFAVVAGEVRTLAQSCAQATKEIKQLIDDSASKVGSGAQLASSAGDAMHEVVGSAQRVGAIVAAMALASDEQGVGIA</sequence>
<dbReference type="Gene3D" id="1.10.287.950">
    <property type="entry name" value="Methyl-accepting chemotaxis protein"/>
    <property type="match status" value="1"/>
</dbReference>
<feature type="domain" description="Methyl-accepting transducer" evidence="4">
    <location>
        <begin position="1"/>
        <end position="99"/>
    </location>
</feature>
<dbReference type="InterPro" id="IPR004090">
    <property type="entry name" value="Chemotax_Me-accpt_rcpt"/>
</dbReference>
<comment type="similarity">
    <text evidence="2">Belongs to the methyl-accepting chemotaxis (MCP) protein family.</text>
</comment>
<evidence type="ECO:0000256" key="1">
    <source>
        <dbReference type="ARBA" id="ARBA00022481"/>
    </source>
</evidence>
<name>A0A5Q4ZAS8_9BURK</name>
<dbReference type="GO" id="GO:0004888">
    <property type="term" value="F:transmembrane signaling receptor activity"/>
    <property type="evidence" value="ECO:0007669"/>
    <property type="project" value="InterPro"/>
</dbReference>
<dbReference type="PRINTS" id="PR00260">
    <property type="entry name" value="CHEMTRNSDUCR"/>
</dbReference>
<reference evidence="5 6" key="1">
    <citation type="submission" date="2019-08" db="EMBL/GenBank/DDBJ databases">
        <authorList>
            <person name="Herpell B J."/>
        </authorList>
    </citation>
    <scope>NUCLEOTIDE SEQUENCE [LARGE SCALE GENOMIC DNA]</scope>
    <source>
        <strain evidence="6">Msb3</strain>
    </source>
</reference>
<dbReference type="Proteomes" id="UP000325811">
    <property type="component" value="Chromosome II"/>
</dbReference>
<organism evidence="5 6">
    <name type="scientific">Paraburkholderia dioscoreae</name>
    <dbReference type="NCBI Taxonomy" id="2604047"/>
    <lineage>
        <taxon>Bacteria</taxon>
        <taxon>Pseudomonadati</taxon>
        <taxon>Pseudomonadota</taxon>
        <taxon>Betaproteobacteria</taxon>
        <taxon>Burkholderiales</taxon>
        <taxon>Burkholderiaceae</taxon>
        <taxon>Paraburkholderia</taxon>
    </lineage>
</organism>
<gene>
    <name evidence="5" type="ORF">PDMSB3_0551</name>
</gene>
<dbReference type="GO" id="GO:0006935">
    <property type="term" value="P:chemotaxis"/>
    <property type="evidence" value="ECO:0007669"/>
    <property type="project" value="InterPro"/>
</dbReference>
<dbReference type="RefSeq" id="WP_197740267.1">
    <property type="nucleotide sequence ID" value="NZ_LR699554.1"/>
</dbReference>
<evidence type="ECO:0000313" key="6">
    <source>
        <dbReference type="Proteomes" id="UP000325811"/>
    </source>
</evidence>
<dbReference type="PANTHER" id="PTHR43531:SF14">
    <property type="entry name" value="METHYL-ACCEPTING CHEMOTAXIS PROTEIN I-RELATED"/>
    <property type="match status" value="1"/>
</dbReference>
<dbReference type="InterPro" id="IPR051310">
    <property type="entry name" value="MCP_chemotaxis"/>
</dbReference>
<dbReference type="AlphaFoldDB" id="A0A5Q4ZAS8"/>
<protein>
    <recommendedName>
        <fullName evidence="4">Methyl-accepting transducer domain-containing protein</fullName>
    </recommendedName>
</protein>
<evidence type="ECO:0000256" key="2">
    <source>
        <dbReference type="ARBA" id="ARBA00029447"/>
    </source>
</evidence>
<proteinExistence type="inferred from homology"/>
<dbReference type="EMBL" id="LR699554">
    <property type="protein sequence ID" value="VVD31849.1"/>
    <property type="molecule type" value="Genomic_DNA"/>
</dbReference>
<keyword evidence="1" id="KW-0488">Methylation</keyword>
<dbReference type="PANTHER" id="PTHR43531">
    <property type="entry name" value="PROTEIN ICFG"/>
    <property type="match status" value="1"/>
</dbReference>
<keyword evidence="3" id="KW-0807">Transducer</keyword>
<evidence type="ECO:0000313" key="5">
    <source>
        <dbReference type="EMBL" id="VVD31849.1"/>
    </source>
</evidence>
<dbReference type="PROSITE" id="PS50111">
    <property type="entry name" value="CHEMOTAXIS_TRANSDUC_2"/>
    <property type="match status" value="1"/>
</dbReference>